<dbReference type="EMBL" id="CP108057">
    <property type="protein sequence ID" value="WUO45791.1"/>
    <property type="molecule type" value="Genomic_DNA"/>
</dbReference>
<keyword evidence="2" id="KW-1133">Transmembrane helix</keyword>
<proteinExistence type="predicted"/>
<evidence type="ECO:0000313" key="4">
    <source>
        <dbReference type="EMBL" id="WUO45791.1"/>
    </source>
</evidence>
<keyword evidence="2" id="KW-0812">Transmembrane</keyword>
<evidence type="ECO:0000256" key="1">
    <source>
        <dbReference type="SAM" id="MobiDB-lite"/>
    </source>
</evidence>
<keyword evidence="3" id="KW-0732">Signal</keyword>
<feature type="compositionally biased region" description="Low complexity" evidence="1">
    <location>
        <begin position="122"/>
        <end position="137"/>
    </location>
</feature>
<gene>
    <name evidence="4" type="ORF">OHU17_08040</name>
</gene>
<feature type="region of interest" description="Disordered" evidence="1">
    <location>
        <begin position="59"/>
        <end position="137"/>
    </location>
</feature>
<feature type="compositionally biased region" description="Pro residues" evidence="1">
    <location>
        <begin position="66"/>
        <end position="91"/>
    </location>
</feature>
<name>A0ABZ1RGE5_9ACTN</name>
<dbReference type="RefSeq" id="WP_328775610.1">
    <property type="nucleotide sequence ID" value="NZ_CP108057.1"/>
</dbReference>
<reference evidence="4" key="1">
    <citation type="submission" date="2022-10" db="EMBL/GenBank/DDBJ databases">
        <title>The complete genomes of actinobacterial strains from the NBC collection.</title>
        <authorList>
            <person name="Joergensen T.S."/>
            <person name="Alvarez Arevalo M."/>
            <person name="Sterndorff E.B."/>
            <person name="Faurdal D."/>
            <person name="Vuksanovic O."/>
            <person name="Mourched A.-S."/>
            <person name="Charusanti P."/>
            <person name="Shaw S."/>
            <person name="Blin K."/>
            <person name="Weber T."/>
        </authorList>
    </citation>
    <scope>NUCLEOTIDE SEQUENCE</scope>
    <source>
        <strain evidence="4">NBC_00283</strain>
    </source>
</reference>
<feature type="compositionally biased region" description="Low complexity" evidence="1">
    <location>
        <begin position="92"/>
        <end position="102"/>
    </location>
</feature>
<evidence type="ECO:0000313" key="5">
    <source>
        <dbReference type="Proteomes" id="UP001432075"/>
    </source>
</evidence>
<dbReference type="Proteomes" id="UP001432075">
    <property type="component" value="Chromosome"/>
</dbReference>
<feature type="chain" id="PRO_5045348807" evidence="3">
    <location>
        <begin position="28"/>
        <end position="196"/>
    </location>
</feature>
<keyword evidence="5" id="KW-1185">Reference proteome</keyword>
<feature type="transmembrane region" description="Helical" evidence="2">
    <location>
        <begin position="168"/>
        <end position="188"/>
    </location>
</feature>
<keyword evidence="2" id="KW-0472">Membrane</keyword>
<sequence length="196" mass="19245">MATAWQYLAGAGLVAALCPLQAQVAVAGEGYGDAAGGITGGVAFAGGGAFAGAARAGTAPADACVPTPPPAPVPPPAPSVRPAGPPPPARPPVRVTVPAAERPTVHHPGRAAVPARPRDAKAPAPAAEPRAEAAEVTAPPAPAVAGVARFHVRPYHATALERRGPGGLSTVMLMTVVTTPAVLAAAALRPRGKSRR</sequence>
<protein>
    <submittedName>
        <fullName evidence="4">Uncharacterized protein</fullName>
    </submittedName>
</protein>
<evidence type="ECO:0000256" key="2">
    <source>
        <dbReference type="SAM" id="Phobius"/>
    </source>
</evidence>
<evidence type="ECO:0000256" key="3">
    <source>
        <dbReference type="SAM" id="SignalP"/>
    </source>
</evidence>
<accession>A0ABZ1RGE5</accession>
<feature type="signal peptide" evidence="3">
    <location>
        <begin position="1"/>
        <end position="27"/>
    </location>
</feature>
<organism evidence="4 5">
    <name type="scientific">Streptomyces goshikiensis</name>
    <dbReference type="NCBI Taxonomy" id="1942"/>
    <lineage>
        <taxon>Bacteria</taxon>
        <taxon>Bacillati</taxon>
        <taxon>Actinomycetota</taxon>
        <taxon>Actinomycetes</taxon>
        <taxon>Kitasatosporales</taxon>
        <taxon>Streptomycetaceae</taxon>
        <taxon>Streptomyces</taxon>
    </lineage>
</organism>